<dbReference type="STRING" id="32264.T1KJX0"/>
<feature type="region of interest" description="Disordered" evidence="23">
    <location>
        <begin position="214"/>
        <end position="278"/>
    </location>
</feature>
<dbReference type="InterPro" id="IPR017937">
    <property type="entry name" value="Thioredoxin_CS"/>
</dbReference>
<keyword evidence="12" id="KW-0496">Mitochondrion</keyword>
<dbReference type="GO" id="GO:0005789">
    <property type="term" value="C:endoplasmic reticulum membrane"/>
    <property type="evidence" value="ECO:0007669"/>
    <property type="project" value="UniProtKB-SubCell"/>
</dbReference>
<feature type="transmembrane region" description="Helical" evidence="24">
    <location>
        <begin position="179"/>
        <end position="208"/>
    </location>
</feature>
<evidence type="ECO:0000256" key="5">
    <source>
        <dbReference type="ARBA" id="ARBA00022525"/>
    </source>
</evidence>
<feature type="chain" id="PRO_5004580805" description="Thioredoxin-related transmembrane protein 1" evidence="25">
    <location>
        <begin position="24"/>
        <end position="278"/>
    </location>
</feature>
<keyword evidence="15" id="KW-1015">Disulfide bond</keyword>
<evidence type="ECO:0000256" key="24">
    <source>
        <dbReference type="SAM" id="Phobius"/>
    </source>
</evidence>
<keyword evidence="14" id="KW-0564">Palmitate</keyword>
<dbReference type="Gene3D" id="3.40.30.10">
    <property type="entry name" value="Glutaredoxin"/>
    <property type="match status" value="1"/>
</dbReference>
<keyword evidence="13 24" id="KW-0472">Membrane</keyword>
<dbReference type="KEGG" id="tut:107364732"/>
<keyword evidence="17" id="KW-0676">Redox-active center</keyword>
<dbReference type="PROSITE" id="PS00194">
    <property type="entry name" value="THIOREDOXIN_1"/>
    <property type="match status" value="1"/>
</dbReference>
<evidence type="ECO:0000256" key="1">
    <source>
        <dbReference type="ARBA" id="ARBA00004115"/>
    </source>
</evidence>
<keyword evidence="10" id="KW-0249">Electron transport</keyword>
<evidence type="ECO:0000259" key="26">
    <source>
        <dbReference type="PROSITE" id="PS51352"/>
    </source>
</evidence>
<keyword evidence="28" id="KW-1185">Reference proteome</keyword>
<feature type="compositionally biased region" description="Basic and acidic residues" evidence="23">
    <location>
        <begin position="264"/>
        <end position="278"/>
    </location>
</feature>
<evidence type="ECO:0000256" key="6">
    <source>
        <dbReference type="ARBA" id="ARBA00022553"/>
    </source>
</evidence>
<evidence type="ECO:0000313" key="27">
    <source>
        <dbReference type="EnsemblMetazoa" id="tetur13g01510.1"/>
    </source>
</evidence>
<gene>
    <name evidence="27" type="primary">107364732</name>
</gene>
<dbReference type="InterPro" id="IPR036249">
    <property type="entry name" value="Thioredoxin-like_sf"/>
</dbReference>
<feature type="domain" description="Thioredoxin" evidence="26">
    <location>
        <begin position="14"/>
        <end position="133"/>
    </location>
</feature>
<evidence type="ECO:0000256" key="8">
    <source>
        <dbReference type="ARBA" id="ARBA00022729"/>
    </source>
</evidence>
<dbReference type="AlphaFoldDB" id="T1KJX0"/>
<keyword evidence="9" id="KW-0256">Endoplasmic reticulum</keyword>
<sequence length="278" mass="31741">MAFSPQCWLLTIVVLFGFCLVNNQVSCRKGKLIKLNEDNWDGLLTGEWMVEFYAPWCPACQSLEPHWESFSSWSDELNIKVGNIDVTANPGLSGRFMVTALPTIYHVKDGQFRQYKGSRDTNSFVEFVEEKRWQTLETISNWKHPSSIQMSIVSHFFKISMALRAVHNRLVQDYGIPYWGSYVLFALATILLGTILGLIIVCIIDILFPFKHPPSGSDSPRTRTLGEKEDLIEDVQDNNLSNDEKELRRRKNAQQKGDSDEVESSTKEPESVKETKAE</sequence>
<dbReference type="GO" id="GO:0003756">
    <property type="term" value="F:protein disulfide isomerase activity"/>
    <property type="evidence" value="ECO:0007669"/>
    <property type="project" value="UniProtKB-ARBA"/>
</dbReference>
<evidence type="ECO:0000256" key="7">
    <source>
        <dbReference type="ARBA" id="ARBA00022692"/>
    </source>
</evidence>
<dbReference type="PROSITE" id="PS51352">
    <property type="entry name" value="THIOREDOXIN_2"/>
    <property type="match status" value="1"/>
</dbReference>
<keyword evidence="18" id="KW-0449">Lipoprotein</keyword>
<evidence type="ECO:0000256" key="11">
    <source>
        <dbReference type="ARBA" id="ARBA00022989"/>
    </source>
</evidence>
<dbReference type="HOGENOM" id="CLU_069292_2_0_1"/>
<evidence type="ECO:0000256" key="15">
    <source>
        <dbReference type="ARBA" id="ARBA00023157"/>
    </source>
</evidence>
<dbReference type="Pfam" id="PF00085">
    <property type="entry name" value="Thioredoxin"/>
    <property type="match status" value="1"/>
</dbReference>
<dbReference type="FunFam" id="3.40.30.10:FF:000117">
    <property type="entry name" value="thioredoxin-related transmembrane protein 1"/>
    <property type="match status" value="1"/>
</dbReference>
<proteinExistence type="predicted"/>
<keyword evidence="8 25" id="KW-0732">Signal</keyword>
<evidence type="ECO:0000256" key="4">
    <source>
        <dbReference type="ARBA" id="ARBA00022448"/>
    </source>
</evidence>
<keyword evidence="16" id="KW-0413">Isomerase</keyword>
<evidence type="ECO:0000256" key="22">
    <source>
        <dbReference type="ARBA" id="ARBA00076905"/>
    </source>
</evidence>
<dbReference type="GO" id="GO:0015036">
    <property type="term" value="F:disulfide oxidoreductase activity"/>
    <property type="evidence" value="ECO:0007669"/>
    <property type="project" value="TreeGrafter"/>
</dbReference>
<evidence type="ECO:0000256" key="10">
    <source>
        <dbReference type="ARBA" id="ARBA00022982"/>
    </source>
</evidence>
<evidence type="ECO:0000256" key="21">
    <source>
        <dbReference type="ARBA" id="ARBA00075863"/>
    </source>
</evidence>
<protein>
    <recommendedName>
        <fullName evidence="20">Thioredoxin-related transmembrane protein 1</fullName>
    </recommendedName>
    <alternativeName>
        <fullName evidence="22">Protein disulfide-isomerase TMX1</fullName>
    </alternativeName>
    <alternativeName>
        <fullName evidence="21">Thioredoxin domain-containing protein 1</fullName>
    </alternativeName>
</protein>
<dbReference type="GO" id="GO:0005576">
    <property type="term" value="C:extracellular region"/>
    <property type="evidence" value="ECO:0007669"/>
    <property type="project" value="UniProtKB-SubCell"/>
</dbReference>
<evidence type="ECO:0000256" key="3">
    <source>
        <dbReference type="ARBA" id="ARBA00004613"/>
    </source>
</evidence>
<keyword evidence="7 24" id="KW-0812">Transmembrane</keyword>
<feature type="signal peptide" evidence="25">
    <location>
        <begin position="1"/>
        <end position="23"/>
    </location>
</feature>
<dbReference type="InterPro" id="IPR013766">
    <property type="entry name" value="Thioredoxin_domain"/>
</dbReference>
<evidence type="ECO:0000256" key="16">
    <source>
        <dbReference type="ARBA" id="ARBA00023235"/>
    </source>
</evidence>
<dbReference type="EMBL" id="CAEY01000169">
    <property type="status" value="NOT_ANNOTATED_CDS"/>
    <property type="molecule type" value="Genomic_DNA"/>
</dbReference>
<evidence type="ECO:0000256" key="19">
    <source>
        <dbReference type="ARBA" id="ARBA00062962"/>
    </source>
</evidence>
<dbReference type="OMA" id="FRQYKGS"/>
<evidence type="ECO:0000256" key="18">
    <source>
        <dbReference type="ARBA" id="ARBA00023288"/>
    </source>
</evidence>
<dbReference type="SUPFAM" id="SSF52833">
    <property type="entry name" value="Thioredoxin-like"/>
    <property type="match status" value="1"/>
</dbReference>
<keyword evidence="6" id="KW-0597">Phosphoprotein</keyword>
<name>T1KJX0_TETUR</name>
<dbReference type="PANTHER" id="PTHR46107">
    <property type="entry name" value="DUMPY: SHORTER THAN WILD-TYPE"/>
    <property type="match status" value="1"/>
</dbReference>
<keyword evidence="5" id="KW-0964">Secreted</keyword>
<evidence type="ECO:0000256" key="17">
    <source>
        <dbReference type="ARBA" id="ARBA00023284"/>
    </source>
</evidence>
<evidence type="ECO:0000256" key="12">
    <source>
        <dbReference type="ARBA" id="ARBA00023128"/>
    </source>
</evidence>
<comment type="subunit">
    <text evidence="19">Interacts with ATP2A2.</text>
</comment>
<dbReference type="EnsemblMetazoa" id="tetur13g01510.1">
    <property type="protein sequence ID" value="tetur13g01510.1"/>
    <property type="gene ID" value="tetur13g01510"/>
</dbReference>
<dbReference type="PANTHER" id="PTHR46107:SF3">
    <property type="entry name" value="THIOREDOXIN DOMAIN-CONTAINING PROTEIN"/>
    <property type="match status" value="1"/>
</dbReference>
<keyword evidence="4" id="KW-0813">Transport</keyword>
<organism evidence="27 28">
    <name type="scientific">Tetranychus urticae</name>
    <name type="common">Two-spotted spider mite</name>
    <dbReference type="NCBI Taxonomy" id="32264"/>
    <lineage>
        <taxon>Eukaryota</taxon>
        <taxon>Metazoa</taxon>
        <taxon>Ecdysozoa</taxon>
        <taxon>Arthropoda</taxon>
        <taxon>Chelicerata</taxon>
        <taxon>Arachnida</taxon>
        <taxon>Acari</taxon>
        <taxon>Acariformes</taxon>
        <taxon>Trombidiformes</taxon>
        <taxon>Prostigmata</taxon>
        <taxon>Eleutherengona</taxon>
        <taxon>Raphignathae</taxon>
        <taxon>Tetranychoidea</taxon>
        <taxon>Tetranychidae</taxon>
        <taxon>Tetranychus</taxon>
    </lineage>
</organism>
<evidence type="ECO:0000313" key="28">
    <source>
        <dbReference type="Proteomes" id="UP000015104"/>
    </source>
</evidence>
<evidence type="ECO:0000256" key="20">
    <source>
        <dbReference type="ARBA" id="ARBA00072260"/>
    </source>
</evidence>
<dbReference type="OrthoDB" id="7869097at2759"/>
<evidence type="ECO:0000256" key="23">
    <source>
        <dbReference type="SAM" id="MobiDB-lite"/>
    </source>
</evidence>
<evidence type="ECO:0000256" key="9">
    <source>
        <dbReference type="ARBA" id="ARBA00022824"/>
    </source>
</evidence>
<keyword evidence="11 24" id="KW-1133">Transmembrane helix</keyword>
<dbReference type="eggNOG" id="KOG0913">
    <property type="taxonomic scope" value="Eukaryota"/>
</dbReference>
<dbReference type="InterPro" id="IPR052454">
    <property type="entry name" value="TMX_domain-containing"/>
</dbReference>
<comment type="subcellular location">
    <subcellularLocation>
        <location evidence="1">Endoplasmic reticulum membrane</location>
        <topology evidence="1">Single-pass type I membrane protein</topology>
    </subcellularLocation>
    <subcellularLocation>
        <location evidence="2">Mitochondrion membrane</location>
        <topology evidence="2">Single-pass type I membrane protein</topology>
    </subcellularLocation>
    <subcellularLocation>
        <location evidence="3">Secreted</location>
    </subcellularLocation>
</comment>
<dbReference type="Proteomes" id="UP000015104">
    <property type="component" value="Unassembled WGS sequence"/>
</dbReference>
<reference evidence="27" key="2">
    <citation type="submission" date="2015-06" db="UniProtKB">
        <authorList>
            <consortium name="EnsemblMetazoa"/>
        </authorList>
    </citation>
    <scope>IDENTIFICATION</scope>
</reference>
<evidence type="ECO:0000256" key="2">
    <source>
        <dbReference type="ARBA" id="ARBA00004583"/>
    </source>
</evidence>
<accession>T1KJX0</accession>
<dbReference type="GO" id="GO:0031966">
    <property type="term" value="C:mitochondrial membrane"/>
    <property type="evidence" value="ECO:0007669"/>
    <property type="project" value="UniProtKB-SubCell"/>
</dbReference>
<reference evidence="28" key="1">
    <citation type="submission" date="2011-08" db="EMBL/GenBank/DDBJ databases">
        <authorList>
            <person name="Rombauts S."/>
        </authorList>
    </citation>
    <scope>NUCLEOTIDE SEQUENCE</scope>
    <source>
        <strain evidence="28">London</strain>
    </source>
</reference>
<evidence type="ECO:0000256" key="14">
    <source>
        <dbReference type="ARBA" id="ARBA00023139"/>
    </source>
</evidence>
<feature type="compositionally biased region" description="Basic and acidic residues" evidence="23">
    <location>
        <begin position="220"/>
        <end position="229"/>
    </location>
</feature>
<evidence type="ECO:0000256" key="13">
    <source>
        <dbReference type="ARBA" id="ARBA00023136"/>
    </source>
</evidence>
<evidence type="ECO:0000256" key="25">
    <source>
        <dbReference type="SAM" id="SignalP"/>
    </source>
</evidence>